<dbReference type="PATRIC" id="fig|907488.3.peg.1237"/>
<evidence type="ECO:0000313" key="3">
    <source>
        <dbReference type="Proteomes" id="UP000005508"/>
    </source>
</evidence>
<dbReference type="EMBL" id="AEJM01000023">
    <property type="protein sequence ID" value="EGY33700.1"/>
    <property type="molecule type" value="Genomic_DNA"/>
</dbReference>
<dbReference type="Pfam" id="PF01710">
    <property type="entry name" value="HTH_Tnp_IS630"/>
    <property type="match status" value="1"/>
</dbReference>
<evidence type="ECO:0000259" key="1">
    <source>
        <dbReference type="Pfam" id="PF01710"/>
    </source>
</evidence>
<dbReference type="InterPro" id="IPR052057">
    <property type="entry name" value="IS150/IS1296_orfA-like"/>
</dbReference>
<evidence type="ECO:0000313" key="2">
    <source>
        <dbReference type="EMBL" id="EGY33700.1"/>
    </source>
</evidence>
<protein>
    <submittedName>
        <fullName evidence="2">ISPsy8, transposase OrfA</fullName>
    </submittedName>
</protein>
<dbReference type="Proteomes" id="UP000005508">
    <property type="component" value="Unassembled WGS sequence"/>
</dbReference>
<reference evidence="2 3" key="1">
    <citation type="submission" date="2010-10" db="EMBL/GenBank/DDBJ databases">
        <authorList>
            <person name="Chen C."/>
            <person name="Kittichotirat W."/>
            <person name="Asikainen S."/>
            <person name="Bumgarner R."/>
        </authorList>
    </citation>
    <scope>NUCLEOTIDE SEQUENCE [LARGE SCALE GENOMIC DNA]</scope>
    <source>
        <strain evidence="2 3">SC1083</strain>
    </source>
</reference>
<accession>G4A8W1</accession>
<organism evidence="2 3">
    <name type="scientific">Aggregatibacter actinomycetemcomitans serotype e str. SC1083</name>
    <dbReference type="NCBI Taxonomy" id="907488"/>
    <lineage>
        <taxon>Bacteria</taxon>
        <taxon>Pseudomonadati</taxon>
        <taxon>Pseudomonadota</taxon>
        <taxon>Gammaproteobacteria</taxon>
        <taxon>Pasteurellales</taxon>
        <taxon>Pasteurellaceae</taxon>
        <taxon>Aggregatibacter</taxon>
    </lineage>
</organism>
<feature type="domain" description="Transposase Synechocystis PCC 6803" evidence="1">
    <location>
        <begin position="1"/>
        <end position="99"/>
    </location>
</feature>
<dbReference type="InterPro" id="IPR009057">
    <property type="entry name" value="Homeodomain-like_sf"/>
</dbReference>
<dbReference type="RefSeq" id="WP_005557764.1">
    <property type="nucleotide sequence ID" value="NZ_AEJM01000023.1"/>
</dbReference>
<sequence length="107" mass="12514">MSYSYQFRLKIIKPVTEQDFGIYEVAKLYKIPHSQVIYWLKAFRERGLDSVKSLYTKPKMKKTQIEAAETTDFSPLALKKLKQEPALEKAEIDYLKKLVELGQPKTN</sequence>
<name>G4A8W1_AGGAC</name>
<dbReference type="PANTHER" id="PTHR33795">
    <property type="entry name" value="INSERTION ELEMENT IS150 PROTEIN INSJ"/>
    <property type="match status" value="1"/>
</dbReference>
<dbReference type="PANTHER" id="PTHR33795:SF1">
    <property type="entry name" value="INSERTION ELEMENT IS150 PROTEIN INSJ"/>
    <property type="match status" value="1"/>
</dbReference>
<comment type="caution">
    <text evidence="2">The sequence shown here is derived from an EMBL/GenBank/DDBJ whole genome shotgun (WGS) entry which is preliminary data.</text>
</comment>
<dbReference type="InterPro" id="IPR002622">
    <property type="entry name" value="Transposase_14"/>
</dbReference>
<proteinExistence type="predicted"/>
<gene>
    <name evidence="2" type="ORF">SC1083_1264</name>
</gene>
<dbReference type="SUPFAM" id="SSF46689">
    <property type="entry name" value="Homeodomain-like"/>
    <property type="match status" value="1"/>
</dbReference>
<dbReference type="AlphaFoldDB" id="G4A8W1"/>